<keyword evidence="1" id="KW-0732">Signal</keyword>
<feature type="chain" id="PRO_5035925289" evidence="1">
    <location>
        <begin position="20"/>
        <end position="213"/>
    </location>
</feature>
<proteinExistence type="predicted"/>
<feature type="signal peptide" evidence="1">
    <location>
        <begin position="1"/>
        <end position="19"/>
    </location>
</feature>
<dbReference type="AlphaFoldDB" id="A0A8S1AAP8"/>
<reference evidence="2 3" key="1">
    <citation type="submission" date="2020-04" db="EMBL/GenBank/DDBJ databases">
        <authorList>
            <person name="Wallbank WR R."/>
            <person name="Pardo Diaz C."/>
            <person name="Kozak K."/>
            <person name="Martin S."/>
            <person name="Jiggins C."/>
            <person name="Moest M."/>
            <person name="Warren A I."/>
            <person name="Byers J.R.P. K."/>
            <person name="Montejo-Kovacevich G."/>
            <person name="Yen C E."/>
        </authorList>
    </citation>
    <scope>NUCLEOTIDE SEQUENCE [LARGE SCALE GENOMIC DNA]</scope>
</reference>
<gene>
    <name evidence="2" type="ORF">APLA_LOCUS10471</name>
</gene>
<sequence>MILAKHTLLMFQIIACTTGLMTNARSKRSPADSFSFFGLRPFSVQSPISRAQQSLSSFGQLFTSPLHRHTNEENLYKPVKVLSVINNDERSHYDIQTNASPIRNPYLKANTEDSFSGDLIKSNIVDEYIESKKADKIRNVQIINENKKNNKDNITSNSSEQFLELDQELINSIFQTTTEDNIDYTTGTYDENNTTTDELLRIPAAAVATLLGK</sequence>
<evidence type="ECO:0000256" key="1">
    <source>
        <dbReference type="SAM" id="SignalP"/>
    </source>
</evidence>
<dbReference type="OrthoDB" id="196131at2759"/>
<name>A0A8S1AAP8_ARCPL</name>
<evidence type="ECO:0000313" key="2">
    <source>
        <dbReference type="EMBL" id="CAB3243660.1"/>
    </source>
</evidence>
<protein>
    <submittedName>
        <fullName evidence="2">Uncharacterized protein</fullName>
    </submittedName>
</protein>
<accession>A0A8S1AAP8</accession>
<dbReference type="EMBL" id="CADEBD010000314">
    <property type="protein sequence ID" value="CAB3243660.1"/>
    <property type="molecule type" value="Genomic_DNA"/>
</dbReference>
<comment type="caution">
    <text evidence="2">The sequence shown here is derived from an EMBL/GenBank/DDBJ whole genome shotgun (WGS) entry which is preliminary data.</text>
</comment>
<organism evidence="2 3">
    <name type="scientific">Arctia plantaginis</name>
    <name type="common">Wood tiger moth</name>
    <name type="synonym">Phalaena plantaginis</name>
    <dbReference type="NCBI Taxonomy" id="874455"/>
    <lineage>
        <taxon>Eukaryota</taxon>
        <taxon>Metazoa</taxon>
        <taxon>Ecdysozoa</taxon>
        <taxon>Arthropoda</taxon>
        <taxon>Hexapoda</taxon>
        <taxon>Insecta</taxon>
        <taxon>Pterygota</taxon>
        <taxon>Neoptera</taxon>
        <taxon>Endopterygota</taxon>
        <taxon>Lepidoptera</taxon>
        <taxon>Glossata</taxon>
        <taxon>Ditrysia</taxon>
        <taxon>Noctuoidea</taxon>
        <taxon>Erebidae</taxon>
        <taxon>Arctiinae</taxon>
        <taxon>Arctia</taxon>
    </lineage>
</organism>
<dbReference type="Proteomes" id="UP000494256">
    <property type="component" value="Unassembled WGS sequence"/>
</dbReference>
<evidence type="ECO:0000313" key="3">
    <source>
        <dbReference type="Proteomes" id="UP000494256"/>
    </source>
</evidence>